<comment type="caution">
    <text evidence="1">The sequence shown here is derived from an EMBL/GenBank/DDBJ whole genome shotgun (WGS) entry which is preliminary data.</text>
</comment>
<proteinExistence type="predicted"/>
<accession>A0ABD0JM81</accession>
<sequence length="166" mass="18269">ATAECAPLQILQPTVWAGALICRGYRPPRALSAAPPARESARSQSHELHALNAICRQRCLAKQWTGHYRANQVASHRVQFPDRSNTTGVGINRATRCGDALELKRAIQFQQPCSFLETNGSEPLRSFQLYIYYASETGDVESACLLCRGRVVGSVSGGFYTLLPHH</sequence>
<feature type="non-terminal residue" evidence="1">
    <location>
        <position position="1"/>
    </location>
</feature>
<keyword evidence="2" id="KW-1185">Reference proteome</keyword>
<dbReference type="EMBL" id="JACVVK020000390">
    <property type="protein sequence ID" value="KAK7475934.1"/>
    <property type="molecule type" value="Genomic_DNA"/>
</dbReference>
<name>A0ABD0JM81_9CAEN</name>
<protein>
    <submittedName>
        <fullName evidence="1">Uncharacterized protein</fullName>
    </submittedName>
</protein>
<evidence type="ECO:0000313" key="1">
    <source>
        <dbReference type="EMBL" id="KAK7475934.1"/>
    </source>
</evidence>
<dbReference type="AlphaFoldDB" id="A0ABD0JM81"/>
<gene>
    <name evidence="1" type="ORF">BaRGS_00032823</name>
</gene>
<reference evidence="1 2" key="1">
    <citation type="journal article" date="2023" name="Sci. Data">
        <title>Genome assembly of the Korean intertidal mud-creeper Batillaria attramentaria.</title>
        <authorList>
            <person name="Patra A.K."/>
            <person name="Ho P.T."/>
            <person name="Jun S."/>
            <person name="Lee S.J."/>
            <person name="Kim Y."/>
            <person name="Won Y.J."/>
        </authorList>
    </citation>
    <scope>NUCLEOTIDE SEQUENCE [LARGE SCALE GENOMIC DNA]</scope>
    <source>
        <strain evidence="1">Wonlab-2016</strain>
    </source>
</reference>
<evidence type="ECO:0000313" key="2">
    <source>
        <dbReference type="Proteomes" id="UP001519460"/>
    </source>
</evidence>
<organism evidence="1 2">
    <name type="scientific">Batillaria attramentaria</name>
    <dbReference type="NCBI Taxonomy" id="370345"/>
    <lineage>
        <taxon>Eukaryota</taxon>
        <taxon>Metazoa</taxon>
        <taxon>Spiralia</taxon>
        <taxon>Lophotrochozoa</taxon>
        <taxon>Mollusca</taxon>
        <taxon>Gastropoda</taxon>
        <taxon>Caenogastropoda</taxon>
        <taxon>Sorbeoconcha</taxon>
        <taxon>Cerithioidea</taxon>
        <taxon>Batillariidae</taxon>
        <taxon>Batillaria</taxon>
    </lineage>
</organism>
<dbReference type="Proteomes" id="UP001519460">
    <property type="component" value="Unassembled WGS sequence"/>
</dbReference>